<dbReference type="Pfam" id="PF00246">
    <property type="entry name" value="Peptidase_M14"/>
    <property type="match status" value="1"/>
</dbReference>
<dbReference type="InterPro" id="IPR034286">
    <property type="entry name" value="M14_AGBL5-like"/>
</dbReference>
<feature type="compositionally biased region" description="Basic and acidic residues" evidence="22">
    <location>
        <begin position="794"/>
        <end position="809"/>
    </location>
</feature>
<gene>
    <name evidence="24" type="ORF">CLODIP_2_CD11248</name>
</gene>
<evidence type="ECO:0000313" key="25">
    <source>
        <dbReference type="Proteomes" id="UP000494165"/>
    </source>
</evidence>
<dbReference type="Proteomes" id="UP000494165">
    <property type="component" value="Unassembled WGS sequence"/>
</dbReference>
<keyword evidence="7" id="KW-0645">Protease</keyword>
<evidence type="ECO:0000256" key="10">
    <source>
        <dbReference type="ARBA" id="ARBA00022833"/>
    </source>
</evidence>
<comment type="catalytic activity">
    <reaction evidence="16">
        <text>C-terminal L-alpha-aminoacyl-L-glutamyl-[tubulin] + H2O = C-terminal L-alpha-aminoacyl-[tubulin] + L-glutamate</text>
        <dbReference type="Rhea" id="RHEA:63796"/>
        <dbReference type="Rhea" id="RHEA-COMP:16436"/>
        <dbReference type="Rhea" id="RHEA-COMP:16437"/>
        <dbReference type="ChEBI" id="CHEBI:15377"/>
        <dbReference type="ChEBI" id="CHEBI:29985"/>
        <dbReference type="ChEBI" id="CHEBI:90782"/>
        <dbReference type="ChEBI" id="CHEBI:149556"/>
        <dbReference type="EC" id="3.4.17.24"/>
    </reaction>
    <physiologicalReaction direction="left-to-right" evidence="16">
        <dbReference type="Rhea" id="RHEA:63797"/>
    </physiologicalReaction>
</comment>
<dbReference type="EC" id="3.4.17.24" evidence="17"/>
<evidence type="ECO:0000256" key="12">
    <source>
        <dbReference type="ARBA" id="ARBA00023212"/>
    </source>
</evidence>
<dbReference type="InterPro" id="IPR000834">
    <property type="entry name" value="Peptidase_M14"/>
</dbReference>
<feature type="compositionally biased region" description="Basic residues" evidence="22">
    <location>
        <begin position="908"/>
        <end position="917"/>
    </location>
</feature>
<feature type="domain" description="Peptidase M14" evidence="23">
    <location>
        <begin position="153"/>
        <end position="627"/>
    </location>
</feature>
<feature type="region of interest" description="Disordered" evidence="22">
    <location>
        <begin position="664"/>
        <end position="715"/>
    </location>
</feature>
<dbReference type="Gene3D" id="3.40.630.10">
    <property type="entry name" value="Zn peptidases"/>
    <property type="match status" value="2"/>
</dbReference>
<dbReference type="InterPro" id="IPR050821">
    <property type="entry name" value="Cytosolic_carboxypeptidase"/>
</dbReference>
<comment type="subcellular location">
    <subcellularLocation>
        <location evidence="3">Cytoplasm</location>
        <location evidence="3">Cytoskeleton</location>
        <location evidence="3">Spindle</location>
    </subcellularLocation>
    <subcellularLocation>
        <location evidence="4">Midbody</location>
    </subcellularLocation>
    <subcellularLocation>
        <location evidence="2">Nucleus</location>
    </subcellularLocation>
</comment>
<dbReference type="InterPro" id="IPR040626">
    <property type="entry name" value="Pepdidase_M14_N"/>
</dbReference>
<evidence type="ECO:0000256" key="5">
    <source>
        <dbReference type="ARBA" id="ARBA00005988"/>
    </source>
</evidence>
<protein>
    <recommendedName>
        <fullName evidence="14">Cytosolic carboxypeptidase-like protein 5</fullName>
        <ecNumber evidence="17">3.4.17.24</ecNumber>
    </recommendedName>
    <alternativeName>
        <fullName evidence="19">ATP/GTP-binding protein-like 5</fullName>
    </alternativeName>
    <alternativeName>
        <fullName evidence="18">Protein deglutamylase CCP5</fullName>
    </alternativeName>
</protein>
<dbReference type="PANTHER" id="PTHR12756">
    <property type="entry name" value="CYTOSOLIC CARBOXYPEPTIDASE"/>
    <property type="match status" value="1"/>
</dbReference>
<evidence type="ECO:0000256" key="22">
    <source>
        <dbReference type="SAM" id="MobiDB-lite"/>
    </source>
</evidence>
<dbReference type="GO" id="GO:0006508">
    <property type="term" value="P:proteolysis"/>
    <property type="evidence" value="ECO:0007669"/>
    <property type="project" value="UniProtKB-KW"/>
</dbReference>
<evidence type="ECO:0000256" key="8">
    <source>
        <dbReference type="ARBA" id="ARBA00022723"/>
    </source>
</evidence>
<evidence type="ECO:0000313" key="24">
    <source>
        <dbReference type="EMBL" id="CAB3378289.1"/>
    </source>
</evidence>
<keyword evidence="6" id="KW-0963">Cytoplasm</keyword>
<evidence type="ECO:0000256" key="3">
    <source>
        <dbReference type="ARBA" id="ARBA00004186"/>
    </source>
</evidence>
<evidence type="ECO:0000256" key="7">
    <source>
        <dbReference type="ARBA" id="ARBA00022670"/>
    </source>
</evidence>
<feature type="region of interest" description="Disordered" evidence="22">
    <location>
        <begin position="744"/>
        <end position="809"/>
    </location>
</feature>
<keyword evidence="12" id="KW-0206">Cytoskeleton</keyword>
<dbReference type="CDD" id="cd06236">
    <property type="entry name" value="M14_AGBL5_like"/>
    <property type="match status" value="1"/>
</dbReference>
<feature type="compositionally biased region" description="Basic and acidic residues" evidence="22">
    <location>
        <begin position="393"/>
        <end position="406"/>
    </location>
</feature>
<sequence>MEVECEGFTFTSKFDSGNLDRVEFVPKNKQAENHSNGKTFSATEVPDFEFNLWTKPDCGHTEFENANRTWFYFGIKGGTPFSLVKFNIMNMNRQHKMFSEGMAPVFKVVPGRNHWERIHEKPTFTMEQKKFVLSFKFRTLENQNATTYFAFTYPFSYTEIQNHLKQIDAKCQSFKQQYAQSNDPNTVYYHRECVVRSMEHRRVDLLTVTSHHGISEELEPRLRFLFPETNVPRPNKFVGKKVVFVSARVHPGETQSSFVLNGMLNFLLQPNDPVAQLLRKQFVFKFVPVLNPDGVANGHYRTDMRGVNLNRVYLNPSLLLHPSIYAARSLIRYHHYGCEMPEEDNIPYDSNLYTTSESSSPDLLPCCSNSAVCQEESDGSTDSSPNPKQRLIASKEDDAAKFDEDTRSSEGFFSAKRLSEMNIIDDNSCSVVSMDEITKVSSAEKSQLIMQQANKTGAATFENALLSERSKKNSTELPQEPTESGIFMYLDLHGHASKKGVFMYGNHFENIEDSIETFLMPKVMSMNSPHFHFTSCNFTKRNMYLRDKRDGMSREGSGRVAVFKITGLVRCYTLECNYNTGRIVNILPSNGRETIKTPAAPVVPPKYNPPLFEEVGKAMAVSILDLNGANPWSRLRHSEFRALPGVRDWLRRYIQTDLSMPRIQRKSNCQMTTSAGASSSSGVGSAGPSSVPPLVDSAPSSASTSQPAARTAGRRIKTHLTPLISKQGCKSAVMVVDVKENLASSSQNPDSVMKLKNPMSPKENILQAPSFSKGNKKSGQDGAASGRVSKTRKEKQPAAEGKTSKKLEKIDAGAKNVQVLKQGPKRLRISSLKSDEFQVEPLWDSPTTSKGGWRPMLEQQDPEVAVPAKEVKTKPVRSNKTSQLRGLHLSPMKKGTLTKKKSVEWEKKKSKIAKTKKITISSEESLENAPLADAF</sequence>
<dbReference type="Pfam" id="PF18027">
    <property type="entry name" value="Pepdidase_M14_N"/>
    <property type="match status" value="1"/>
</dbReference>
<evidence type="ECO:0000256" key="19">
    <source>
        <dbReference type="ARBA" id="ARBA00032928"/>
    </source>
</evidence>
<dbReference type="PROSITE" id="PS52035">
    <property type="entry name" value="PEPTIDASE_M14"/>
    <property type="match status" value="1"/>
</dbReference>
<evidence type="ECO:0000256" key="6">
    <source>
        <dbReference type="ARBA" id="ARBA00022490"/>
    </source>
</evidence>
<feature type="active site" description="Proton donor/acceptor" evidence="21">
    <location>
        <position position="575"/>
    </location>
</feature>
<keyword evidence="25" id="KW-1185">Reference proteome</keyword>
<feature type="region of interest" description="Disordered" evidence="22">
    <location>
        <begin position="375"/>
        <end position="406"/>
    </location>
</feature>
<dbReference type="SUPFAM" id="SSF53187">
    <property type="entry name" value="Zn-dependent exopeptidases"/>
    <property type="match status" value="1"/>
</dbReference>
<dbReference type="AlphaFoldDB" id="A0A8S1DCV8"/>
<dbReference type="OrthoDB" id="10253041at2759"/>
<name>A0A8S1DCV8_9INSE</name>
<accession>A0A8S1DCV8</accession>
<evidence type="ECO:0000256" key="16">
    <source>
        <dbReference type="ARBA" id="ARBA00024627"/>
    </source>
</evidence>
<evidence type="ECO:0000256" key="4">
    <source>
        <dbReference type="ARBA" id="ARBA00004214"/>
    </source>
</evidence>
<organism evidence="24 25">
    <name type="scientific">Cloeon dipterum</name>
    <dbReference type="NCBI Taxonomy" id="197152"/>
    <lineage>
        <taxon>Eukaryota</taxon>
        <taxon>Metazoa</taxon>
        <taxon>Ecdysozoa</taxon>
        <taxon>Arthropoda</taxon>
        <taxon>Hexapoda</taxon>
        <taxon>Insecta</taxon>
        <taxon>Pterygota</taxon>
        <taxon>Palaeoptera</taxon>
        <taxon>Ephemeroptera</taxon>
        <taxon>Pisciforma</taxon>
        <taxon>Baetidae</taxon>
        <taxon>Cloeon</taxon>
    </lineage>
</organism>
<comment type="catalytic activity">
    <reaction evidence="20">
        <text>gamma-L-glutamyl-L-glutamyl-[protein] + H2O = L-glutamyl-[protein] + L-glutamate</text>
        <dbReference type="Rhea" id="RHEA:60152"/>
        <dbReference type="Rhea" id="RHEA-COMP:10208"/>
        <dbReference type="Rhea" id="RHEA-COMP:15517"/>
        <dbReference type="ChEBI" id="CHEBI:15377"/>
        <dbReference type="ChEBI" id="CHEBI:29973"/>
        <dbReference type="ChEBI" id="CHEBI:29985"/>
        <dbReference type="ChEBI" id="CHEBI:143622"/>
    </reaction>
    <physiologicalReaction direction="left-to-right" evidence="20">
        <dbReference type="Rhea" id="RHEA:60153"/>
    </physiologicalReaction>
</comment>
<dbReference type="GO" id="GO:0004181">
    <property type="term" value="F:metallocarboxypeptidase activity"/>
    <property type="evidence" value="ECO:0007669"/>
    <property type="project" value="InterPro"/>
</dbReference>
<evidence type="ECO:0000256" key="18">
    <source>
        <dbReference type="ARBA" id="ARBA00032753"/>
    </source>
</evidence>
<evidence type="ECO:0000256" key="9">
    <source>
        <dbReference type="ARBA" id="ARBA00022801"/>
    </source>
</evidence>
<dbReference type="PANTHER" id="PTHR12756:SF12">
    <property type="entry name" value="CYTOSOLIC CARBOXYPEPTIDASE-LIKE PROTEIN 5"/>
    <property type="match status" value="1"/>
</dbReference>
<keyword evidence="10" id="KW-0862">Zinc</keyword>
<comment type="caution">
    <text evidence="24">The sequence shown here is derived from an EMBL/GenBank/DDBJ whole genome shotgun (WGS) entry which is preliminary data.</text>
</comment>
<evidence type="ECO:0000256" key="2">
    <source>
        <dbReference type="ARBA" id="ARBA00004123"/>
    </source>
</evidence>
<reference evidence="24 25" key="1">
    <citation type="submission" date="2020-04" db="EMBL/GenBank/DDBJ databases">
        <authorList>
            <person name="Alioto T."/>
            <person name="Alioto T."/>
            <person name="Gomez Garrido J."/>
        </authorList>
    </citation>
    <scope>NUCLEOTIDE SEQUENCE [LARGE SCALE GENOMIC DNA]</scope>
</reference>
<feature type="compositionally biased region" description="Low complexity" evidence="22">
    <location>
        <begin position="674"/>
        <end position="711"/>
    </location>
</feature>
<keyword evidence="11" id="KW-0482">Metalloprotease</keyword>
<feature type="region of interest" description="Disordered" evidence="22">
    <location>
        <begin position="842"/>
        <end position="935"/>
    </location>
</feature>
<keyword evidence="13" id="KW-0539">Nucleus</keyword>
<comment type="cofactor">
    <cofactor evidence="1">
        <name>Zn(2+)</name>
        <dbReference type="ChEBI" id="CHEBI:29105"/>
    </cofactor>
</comment>
<evidence type="ECO:0000256" key="17">
    <source>
        <dbReference type="ARBA" id="ARBA00026108"/>
    </source>
</evidence>
<dbReference type="GO" id="GO:0005819">
    <property type="term" value="C:spindle"/>
    <property type="evidence" value="ECO:0007669"/>
    <property type="project" value="UniProtKB-SubCell"/>
</dbReference>
<comment type="similarity">
    <text evidence="5 21">Belongs to the peptidase M14 family.</text>
</comment>
<evidence type="ECO:0000256" key="20">
    <source>
        <dbReference type="ARBA" id="ARBA00047714"/>
    </source>
</evidence>
<proteinExistence type="inferred from homology"/>
<dbReference type="EMBL" id="CADEPI010000161">
    <property type="protein sequence ID" value="CAB3378289.1"/>
    <property type="molecule type" value="Genomic_DNA"/>
</dbReference>
<evidence type="ECO:0000256" key="13">
    <source>
        <dbReference type="ARBA" id="ARBA00023242"/>
    </source>
</evidence>
<evidence type="ECO:0000256" key="11">
    <source>
        <dbReference type="ARBA" id="ARBA00023049"/>
    </source>
</evidence>
<dbReference type="GO" id="GO:0030496">
    <property type="term" value="C:midbody"/>
    <property type="evidence" value="ECO:0007669"/>
    <property type="project" value="UniProtKB-SubCell"/>
</dbReference>
<keyword evidence="8" id="KW-0479">Metal-binding</keyword>
<dbReference type="GO" id="GO:0005634">
    <property type="term" value="C:nucleus"/>
    <property type="evidence" value="ECO:0007669"/>
    <property type="project" value="UniProtKB-SubCell"/>
</dbReference>
<evidence type="ECO:0000256" key="14">
    <source>
        <dbReference type="ARBA" id="ARBA00024141"/>
    </source>
</evidence>
<comment type="catalytic activity">
    <reaction evidence="15">
        <text>C-terminal L-alpha-aminoacyl-L-glutamyl-L-glutamyl-[tubulin] + H2O = C-terminal L-alpha-aminoacyl-L-glutamyl-[tubulin] + L-glutamate</text>
        <dbReference type="Rhea" id="RHEA:63792"/>
        <dbReference type="Rhea" id="RHEA-COMP:16435"/>
        <dbReference type="Rhea" id="RHEA-COMP:16436"/>
        <dbReference type="ChEBI" id="CHEBI:15377"/>
        <dbReference type="ChEBI" id="CHEBI:29985"/>
        <dbReference type="ChEBI" id="CHEBI:149555"/>
        <dbReference type="ChEBI" id="CHEBI:149556"/>
        <dbReference type="EC" id="3.4.17.24"/>
    </reaction>
    <physiologicalReaction direction="left-to-right" evidence="15">
        <dbReference type="Rhea" id="RHEA:63793"/>
    </physiologicalReaction>
</comment>
<dbReference type="Gene3D" id="2.60.40.3120">
    <property type="match status" value="1"/>
</dbReference>
<evidence type="ECO:0000256" key="1">
    <source>
        <dbReference type="ARBA" id="ARBA00001947"/>
    </source>
</evidence>
<evidence type="ECO:0000259" key="23">
    <source>
        <dbReference type="PROSITE" id="PS52035"/>
    </source>
</evidence>
<dbReference type="GO" id="GO:0008270">
    <property type="term" value="F:zinc ion binding"/>
    <property type="evidence" value="ECO:0007669"/>
    <property type="project" value="InterPro"/>
</dbReference>
<evidence type="ECO:0000256" key="21">
    <source>
        <dbReference type="PROSITE-ProRule" id="PRU01379"/>
    </source>
</evidence>
<keyword evidence="9" id="KW-0378">Hydrolase</keyword>
<evidence type="ECO:0000256" key="15">
    <source>
        <dbReference type="ARBA" id="ARBA00024524"/>
    </source>
</evidence>